<proteinExistence type="predicted"/>
<keyword evidence="2" id="KW-1185">Reference proteome</keyword>
<dbReference type="EMBL" id="BAAAMU010000011">
    <property type="protein sequence ID" value="GAA1624081.1"/>
    <property type="molecule type" value="Genomic_DNA"/>
</dbReference>
<dbReference type="Proteomes" id="UP001500064">
    <property type="component" value="Unassembled WGS sequence"/>
</dbReference>
<comment type="caution">
    <text evidence="1">The sequence shown here is derived from an EMBL/GenBank/DDBJ whole genome shotgun (WGS) entry which is preliminary data.</text>
</comment>
<gene>
    <name evidence="1" type="ORF">GCM10009733_020910</name>
</gene>
<evidence type="ECO:0000313" key="1">
    <source>
        <dbReference type="EMBL" id="GAA1624081.1"/>
    </source>
</evidence>
<name>A0ABP4QY76_9ACTN</name>
<accession>A0ABP4QY76</accession>
<evidence type="ECO:0008006" key="3">
    <source>
        <dbReference type="Google" id="ProtNLM"/>
    </source>
</evidence>
<evidence type="ECO:0000313" key="2">
    <source>
        <dbReference type="Proteomes" id="UP001500064"/>
    </source>
</evidence>
<organism evidence="1 2">
    <name type="scientific">Nonomuraea maheshkhaliensis</name>
    <dbReference type="NCBI Taxonomy" id="419590"/>
    <lineage>
        <taxon>Bacteria</taxon>
        <taxon>Bacillati</taxon>
        <taxon>Actinomycetota</taxon>
        <taxon>Actinomycetes</taxon>
        <taxon>Streptosporangiales</taxon>
        <taxon>Streptosporangiaceae</taxon>
        <taxon>Nonomuraea</taxon>
    </lineage>
</organism>
<sequence length="263" mass="29190">MTTPPDPFTAFTNDVDAAIRHATSHQPRSLQQRPGPSDLGCPCDRKLGYQLAKVPRVHWPTAWYSYLGVAGHAQLASDLARVQIPPGFGLTGPRFLVEQKNLVGQLAGDDIDGTSDLYDRLTGRVLDWKFVGNKSLKRYRVHGPPPQYKSQIHIYGKGWWMRGLPITDVVIAFLPRTQDLSARWYWHEPYDEQVALDAFTRAEEVNEVVQVLGREALPLLSTTAAWCESCPYFLPGSTDPRIGCPGDFSLPTPPSPILATASP</sequence>
<reference evidence="2" key="1">
    <citation type="journal article" date="2019" name="Int. J. Syst. Evol. Microbiol.">
        <title>The Global Catalogue of Microorganisms (GCM) 10K type strain sequencing project: providing services to taxonomists for standard genome sequencing and annotation.</title>
        <authorList>
            <consortium name="The Broad Institute Genomics Platform"/>
            <consortium name="The Broad Institute Genome Sequencing Center for Infectious Disease"/>
            <person name="Wu L."/>
            <person name="Ma J."/>
        </authorList>
    </citation>
    <scope>NUCLEOTIDE SEQUENCE [LARGE SCALE GENOMIC DNA]</scope>
    <source>
        <strain evidence="2">JCM 13929</strain>
    </source>
</reference>
<protein>
    <recommendedName>
        <fullName evidence="3">PD-(D/E)XK endonuclease-like domain-containing protein</fullName>
    </recommendedName>
</protein>